<evidence type="ECO:0000259" key="2">
    <source>
        <dbReference type="Pfam" id="PF02867"/>
    </source>
</evidence>
<gene>
    <name evidence="3" type="primary">RNR1</name>
    <name evidence="3" type="ORF">AK812_SmicGene7572</name>
</gene>
<dbReference type="InterPro" id="IPR039718">
    <property type="entry name" value="Rrm1"/>
</dbReference>
<reference evidence="3 4" key="1">
    <citation type="submission" date="2016-02" db="EMBL/GenBank/DDBJ databases">
        <title>Genome analysis of coral dinoflagellate symbionts highlights evolutionary adaptations to a symbiotic lifestyle.</title>
        <authorList>
            <person name="Aranda M."/>
            <person name="Li Y."/>
            <person name="Liew Y.J."/>
            <person name="Baumgarten S."/>
            <person name="Simakov O."/>
            <person name="Wilson M."/>
            <person name="Piel J."/>
            <person name="Ashoor H."/>
            <person name="Bougouffa S."/>
            <person name="Bajic V.B."/>
            <person name="Ryu T."/>
            <person name="Ravasi T."/>
            <person name="Bayer T."/>
            <person name="Micklem G."/>
            <person name="Kim H."/>
            <person name="Bhak J."/>
            <person name="Lajeunesse T.C."/>
            <person name="Voolstra C.R."/>
        </authorList>
    </citation>
    <scope>NUCLEOTIDE SEQUENCE [LARGE SCALE GENOMIC DNA]</scope>
    <source>
        <strain evidence="3 4">CCMP2467</strain>
    </source>
</reference>
<evidence type="ECO:0000313" key="4">
    <source>
        <dbReference type="Proteomes" id="UP000186817"/>
    </source>
</evidence>
<name>A0A1Q9EN81_SYMMI</name>
<comment type="caution">
    <text evidence="3">The sequence shown here is derived from an EMBL/GenBank/DDBJ whole genome shotgun (WGS) entry which is preliminary data.</text>
</comment>
<protein>
    <submittedName>
        <fullName evidence="3">Ribonucleoside-diphosphate reductase large subunit</fullName>
    </submittedName>
</protein>
<accession>A0A1Q9EN81</accession>
<dbReference type="InterPro" id="IPR000788">
    <property type="entry name" value="RNR_lg_C"/>
</dbReference>
<keyword evidence="4" id="KW-1185">Reference proteome</keyword>
<dbReference type="AlphaFoldDB" id="A0A1Q9EN81"/>
<dbReference type="Pfam" id="PF02867">
    <property type="entry name" value="Ribonuc_red_lgC"/>
    <property type="match status" value="1"/>
</dbReference>
<evidence type="ECO:0000256" key="1">
    <source>
        <dbReference type="ARBA" id="ARBA00010406"/>
    </source>
</evidence>
<dbReference type="GO" id="GO:0005524">
    <property type="term" value="F:ATP binding"/>
    <property type="evidence" value="ECO:0007669"/>
    <property type="project" value="TreeGrafter"/>
</dbReference>
<feature type="domain" description="Ribonucleotide reductase large subunit C-terminal" evidence="2">
    <location>
        <begin position="285"/>
        <end position="378"/>
    </location>
</feature>
<dbReference type="PANTHER" id="PTHR11573:SF6">
    <property type="entry name" value="RIBONUCLEOSIDE-DIPHOSPHATE REDUCTASE LARGE SUBUNIT"/>
    <property type="match status" value="1"/>
</dbReference>
<comment type="similarity">
    <text evidence="1">Belongs to the ribonucleoside diphosphate reductase large chain family.</text>
</comment>
<organism evidence="3 4">
    <name type="scientific">Symbiodinium microadriaticum</name>
    <name type="common">Dinoflagellate</name>
    <name type="synonym">Zooxanthella microadriatica</name>
    <dbReference type="NCBI Taxonomy" id="2951"/>
    <lineage>
        <taxon>Eukaryota</taxon>
        <taxon>Sar</taxon>
        <taxon>Alveolata</taxon>
        <taxon>Dinophyceae</taxon>
        <taxon>Suessiales</taxon>
        <taxon>Symbiodiniaceae</taxon>
        <taxon>Symbiodinium</taxon>
    </lineage>
</organism>
<dbReference type="PANTHER" id="PTHR11573">
    <property type="entry name" value="RIBONUCLEOSIDE-DIPHOSPHATE REDUCTASE LARGE CHAIN"/>
    <property type="match status" value="1"/>
</dbReference>
<dbReference type="EMBL" id="LSRX01000108">
    <property type="protein sequence ID" value="OLQ08872.1"/>
    <property type="molecule type" value="Genomic_DNA"/>
</dbReference>
<evidence type="ECO:0000313" key="3">
    <source>
        <dbReference type="EMBL" id="OLQ08872.1"/>
    </source>
</evidence>
<dbReference type="SUPFAM" id="SSF51998">
    <property type="entry name" value="PFL-like glycyl radical enzymes"/>
    <property type="match status" value="1"/>
</dbReference>
<sequence length="399" mass="45749">MDGTAGTVLCGALCVFGEDFSVMPPKNFQPPKTLPFQNHETYQWSQQANFSTYSAAFGPRTFQALLFQRQREQLWLPQEQQLWPGIPDFPDATLMPQRLMELSLQHLPVLASTLYPGREHPAFWTNFELQVVARTYFAFVVRQLQPNVPRTLNAQTMCTFMLWVTYPLVTLVPRFNDIFAGQPFQLCGNDCIWGSSNTLNFSFSPRSALLMFIFGLSIRQQAEHPNFTHLGHTLVALGFRLRWEKWNQLLAASNLWNRRYLDYFVGMTGTLHLHPVLDNATIQSMVNRHLLKDLIERGLWDEDLRVQLVAQNGSVQRLPLPEDIKAQIPMPGPPYICGEELYKTVWEIKQRRVLDMAADRGAYIDQSQSLYYLRTKAAADAIKFTVDVPGLARSSLKSF</sequence>
<dbReference type="OrthoDB" id="422407at2759"/>
<dbReference type="GO" id="GO:0005971">
    <property type="term" value="C:ribonucleoside-diphosphate reductase complex"/>
    <property type="evidence" value="ECO:0007669"/>
    <property type="project" value="TreeGrafter"/>
</dbReference>
<dbReference type="Gene3D" id="3.20.70.20">
    <property type="match status" value="1"/>
</dbReference>
<dbReference type="GO" id="GO:0004748">
    <property type="term" value="F:ribonucleoside-diphosphate reductase activity, thioredoxin disulfide as acceptor"/>
    <property type="evidence" value="ECO:0007669"/>
    <property type="project" value="TreeGrafter"/>
</dbReference>
<proteinExistence type="inferred from homology"/>
<dbReference type="Proteomes" id="UP000186817">
    <property type="component" value="Unassembled WGS sequence"/>
</dbReference>
<dbReference type="GO" id="GO:0009263">
    <property type="term" value="P:deoxyribonucleotide biosynthetic process"/>
    <property type="evidence" value="ECO:0007669"/>
    <property type="project" value="TreeGrafter"/>
</dbReference>